<evidence type="ECO:0000313" key="4">
    <source>
        <dbReference type="Proteomes" id="UP001180087"/>
    </source>
</evidence>
<dbReference type="PANTHER" id="PTHR46558">
    <property type="entry name" value="TRACRIPTIONAL REGULATORY PROTEIN-RELATED-RELATED"/>
    <property type="match status" value="1"/>
</dbReference>
<dbReference type="Pfam" id="PF01381">
    <property type="entry name" value="HTH_3"/>
    <property type="match status" value="1"/>
</dbReference>
<evidence type="ECO:0000259" key="2">
    <source>
        <dbReference type="PROSITE" id="PS50943"/>
    </source>
</evidence>
<dbReference type="Gene3D" id="1.10.260.40">
    <property type="entry name" value="lambda repressor-like DNA-binding domains"/>
    <property type="match status" value="1"/>
</dbReference>
<reference evidence="3" key="1">
    <citation type="submission" date="2023-06" db="EMBL/GenBank/DDBJ databases">
        <title>A Treasure from Seagulls: Isolation and Description of Aciduricobacillus qingdaonensis gen. nov., sp. nov., a Rare Obligately Uric Acid-utilizing Member in the Family Bacillaceae.</title>
        <authorList>
            <person name="Liu W."/>
            <person name="Wang B."/>
        </authorList>
    </citation>
    <scope>NUCLEOTIDE SEQUENCE</scope>
    <source>
        <strain evidence="3">44XB</strain>
    </source>
</reference>
<evidence type="ECO:0000256" key="1">
    <source>
        <dbReference type="ARBA" id="ARBA00023125"/>
    </source>
</evidence>
<dbReference type="InterPro" id="IPR010982">
    <property type="entry name" value="Lambda_DNA-bd_dom_sf"/>
</dbReference>
<sequence length="138" mass="16032">MMEQLAHNIHFHRNRNGWTQAQLGSMLNVSRSVVGKWENGMTVPDAEAILQLSKAFHITADHLLGNPIYHEEILKDYRELYKLDKPSSNNEEEAFKLIHYVLSHPDFGKTILIMSKLPIRKQDKLHEIVDQIVEYDQA</sequence>
<dbReference type="SUPFAM" id="SSF47413">
    <property type="entry name" value="lambda repressor-like DNA-binding domains"/>
    <property type="match status" value="1"/>
</dbReference>
<evidence type="ECO:0000313" key="3">
    <source>
        <dbReference type="EMBL" id="WLV25423.1"/>
    </source>
</evidence>
<dbReference type="EMBL" id="CP129113">
    <property type="protein sequence ID" value="WLV25423.1"/>
    <property type="molecule type" value="Genomic_DNA"/>
</dbReference>
<dbReference type="RefSeq" id="WP_348029212.1">
    <property type="nucleotide sequence ID" value="NZ_CP129113.1"/>
</dbReference>
<keyword evidence="1" id="KW-0238">DNA-binding</keyword>
<dbReference type="CDD" id="cd00093">
    <property type="entry name" value="HTH_XRE"/>
    <property type="match status" value="1"/>
</dbReference>
<protein>
    <submittedName>
        <fullName evidence="3">Helix-turn-helix transcriptional regulator</fullName>
    </submittedName>
</protein>
<dbReference type="SMART" id="SM00530">
    <property type="entry name" value="HTH_XRE"/>
    <property type="match status" value="1"/>
</dbReference>
<dbReference type="Proteomes" id="UP001180087">
    <property type="component" value="Chromosome"/>
</dbReference>
<dbReference type="PROSITE" id="PS50943">
    <property type="entry name" value="HTH_CROC1"/>
    <property type="match status" value="1"/>
</dbReference>
<dbReference type="PANTHER" id="PTHR46558:SF13">
    <property type="entry name" value="HTH-TYPE TRANSCRIPTIONAL REGULATOR IMMR"/>
    <property type="match status" value="1"/>
</dbReference>
<proteinExistence type="predicted"/>
<gene>
    <name evidence="3" type="ORF">QR721_04130</name>
</gene>
<organism evidence="3 4">
    <name type="scientific">Aciduricibacillus chroicocephali</name>
    <dbReference type="NCBI Taxonomy" id="3054939"/>
    <lineage>
        <taxon>Bacteria</taxon>
        <taxon>Bacillati</taxon>
        <taxon>Bacillota</taxon>
        <taxon>Bacilli</taxon>
        <taxon>Bacillales</taxon>
        <taxon>Bacillaceae</taxon>
        <taxon>Aciduricibacillus</taxon>
    </lineage>
</organism>
<accession>A0ABY9KX32</accession>
<name>A0ABY9KX32_9BACI</name>
<feature type="domain" description="HTH cro/C1-type" evidence="2">
    <location>
        <begin position="13"/>
        <end position="63"/>
    </location>
</feature>
<keyword evidence="4" id="KW-1185">Reference proteome</keyword>
<dbReference type="InterPro" id="IPR001387">
    <property type="entry name" value="Cro/C1-type_HTH"/>
</dbReference>